<dbReference type="STRING" id="48709.A0A1D2MZW0"/>
<keyword evidence="5 16" id="KW-0812">Transmembrane</keyword>
<dbReference type="PANTHER" id="PTHR24302:SF47">
    <property type="entry name" value="CYTOCHROME P450"/>
    <property type="match status" value="1"/>
</dbReference>
<keyword evidence="4" id="KW-0349">Heme</keyword>
<comment type="subcellular location">
    <subcellularLocation>
        <location evidence="2">Endoplasmic reticulum membrane</location>
    </subcellularLocation>
</comment>
<evidence type="ECO:0000256" key="16">
    <source>
        <dbReference type="SAM" id="Phobius"/>
    </source>
</evidence>
<dbReference type="InterPro" id="IPR036396">
    <property type="entry name" value="Cyt_P450_sf"/>
</dbReference>
<dbReference type="OrthoDB" id="2789670at2759"/>
<evidence type="ECO:0000313" key="18">
    <source>
        <dbReference type="Proteomes" id="UP000094527"/>
    </source>
</evidence>
<keyword evidence="12" id="KW-0503">Monooxygenase</keyword>
<evidence type="ECO:0000256" key="6">
    <source>
        <dbReference type="ARBA" id="ARBA00022723"/>
    </source>
</evidence>
<evidence type="ECO:0000256" key="2">
    <source>
        <dbReference type="ARBA" id="ARBA00004586"/>
    </source>
</evidence>
<sequence length="298" mass="33603">MCLQVYLALVFLTLILSYMIYERIRLFQLFTRLGIPGPCPNFFVGNMMELMGNGKLVTDVMAEWEAQFGLVYGYFRGTRATLVVRDSELIKDILVRNSSEFINRPHMVITVPPLASTLVGLRGQRWKEVRTYLSPTFSSAKIKQMLPIMSNCVQTTVEILKEKCKSGGDSGDDVVDAHRLFQGLACDVISGCALAMKVNAQRDENDRFFRAVRGFLDNAMGPFVKIALCFPLLASMMGWALETFGYSHEMTKMIMENVQTAMKMRRDKHSTSGSVPVDALQLMMDARDCSKCLGLHFR</sequence>
<dbReference type="GO" id="GO:0016829">
    <property type="term" value="F:lyase activity"/>
    <property type="evidence" value="ECO:0007669"/>
    <property type="project" value="UniProtKB-KW"/>
</dbReference>
<comment type="caution">
    <text evidence="17">The sequence shown here is derived from an EMBL/GenBank/DDBJ whole genome shotgun (WGS) entry which is preliminary data.</text>
</comment>
<proteinExistence type="inferred from homology"/>
<keyword evidence="11" id="KW-0408">Iron</keyword>
<evidence type="ECO:0000256" key="8">
    <source>
        <dbReference type="ARBA" id="ARBA00022832"/>
    </source>
</evidence>
<keyword evidence="14 16" id="KW-0472">Membrane</keyword>
<accession>A0A1D2MZW0</accession>
<dbReference type="OMA" id="YMIFAKG"/>
<dbReference type="GO" id="GO:0008395">
    <property type="term" value="F:steroid hydroxylase activity"/>
    <property type="evidence" value="ECO:0007669"/>
    <property type="project" value="TreeGrafter"/>
</dbReference>
<keyword evidence="9 16" id="KW-1133">Transmembrane helix</keyword>
<keyword evidence="15" id="KW-0456">Lyase</keyword>
<protein>
    <submittedName>
        <fullName evidence="17">Cytochrome P450 3A6</fullName>
    </submittedName>
</protein>
<dbReference type="GO" id="GO:0016705">
    <property type="term" value="F:oxidoreductase activity, acting on paired donors, with incorporation or reduction of molecular oxygen"/>
    <property type="evidence" value="ECO:0007669"/>
    <property type="project" value="InterPro"/>
</dbReference>
<evidence type="ECO:0000256" key="4">
    <source>
        <dbReference type="ARBA" id="ARBA00022617"/>
    </source>
</evidence>
<keyword evidence="7" id="KW-0256">Endoplasmic reticulum</keyword>
<evidence type="ECO:0000256" key="11">
    <source>
        <dbReference type="ARBA" id="ARBA00023004"/>
    </source>
</evidence>
<keyword evidence="8" id="KW-0276">Fatty acid metabolism</keyword>
<evidence type="ECO:0000256" key="5">
    <source>
        <dbReference type="ARBA" id="ARBA00022692"/>
    </source>
</evidence>
<dbReference type="Proteomes" id="UP000094527">
    <property type="component" value="Unassembled WGS sequence"/>
</dbReference>
<dbReference type="EMBL" id="LJIJ01000349">
    <property type="protein sequence ID" value="ODM98491.1"/>
    <property type="molecule type" value="Genomic_DNA"/>
</dbReference>
<organism evidence="17 18">
    <name type="scientific">Orchesella cincta</name>
    <name type="common">Springtail</name>
    <name type="synonym">Podura cincta</name>
    <dbReference type="NCBI Taxonomy" id="48709"/>
    <lineage>
        <taxon>Eukaryota</taxon>
        <taxon>Metazoa</taxon>
        <taxon>Ecdysozoa</taxon>
        <taxon>Arthropoda</taxon>
        <taxon>Hexapoda</taxon>
        <taxon>Collembola</taxon>
        <taxon>Entomobryomorpha</taxon>
        <taxon>Entomobryoidea</taxon>
        <taxon>Orchesellidae</taxon>
        <taxon>Orchesellinae</taxon>
        <taxon>Orchesella</taxon>
    </lineage>
</organism>
<evidence type="ECO:0000256" key="3">
    <source>
        <dbReference type="ARBA" id="ARBA00010617"/>
    </source>
</evidence>
<keyword evidence="18" id="KW-1185">Reference proteome</keyword>
<dbReference type="AlphaFoldDB" id="A0A1D2MZW0"/>
<dbReference type="InterPro" id="IPR050705">
    <property type="entry name" value="Cytochrome_P450_3A"/>
</dbReference>
<keyword evidence="10" id="KW-0560">Oxidoreductase</keyword>
<dbReference type="InterPro" id="IPR001128">
    <property type="entry name" value="Cyt_P450"/>
</dbReference>
<evidence type="ECO:0000256" key="1">
    <source>
        <dbReference type="ARBA" id="ARBA00001971"/>
    </source>
</evidence>
<evidence type="ECO:0000256" key="10">
    <source>
        <dbReference type="ARBA" id="ARBA00023002"/>
    </source>
</evidence>
<evidence type="ECO:0000256" key="15">
    <source>
        <dbReference type="ARBA" id="ARBA00023239"/>
    </source>
</evidence>
<evidence type="ECO:0000256" key="7">
    <source>
        <dbReference type="ARBA" id="ARBA00022824"/>
    </source>
</evidence>
<dbReference type="PANTHER" id="PTHR24302">
    <property type="entry name" value="CYTOCHROME P450 FAMILY 3"/>
    <property type="match status" value="1"/>
</dbReference>
<keyword evidence="13" id="KW-0443">Lipid metabolism</keyword>
<gene>
    <name evidence="17" type="ORF">Ocin01_08188</name>
</gene>
<evidence type="ECO:0000256" key="9">
    <source>
        <dbReference type="ARBA" id="ARBA00022989"/>
    </source>
</evidence>
<dbReference type="SUPFAM" id="SSF48264">
    <property type="entry name" value="Cytochrome P450"/>
    <property type="match status" value="1"/>
</dbReference>
<evidence type="ECO:0000313" key="17">
    <source>
        <dbReference type="EMBL" id="ODM98491.1"/>
    </source>
</evidence>
<dbReference type="Gene3D" id="1.10.630.10">
    <property type="entry name" value="Cytochrome P450"/>
    <property type="match status" value="1"/>
</dbReference>
<dbReference type="InterPro" id="IPR002402">
    <property type="entry name" value="Cyt_P450_E_grp-II"/>
</dbReference>
<dbReference type="GO" id="GO:0006631">
    <property type="term" value="P:fatty acid metabolic process"/>
    <property type="evidence" value="ECO:0007669"/>
    <property type="project" value="UniProtKB-KW"/>
</dbReference>
<name>A0A1D2MZW0_ORCCI</name>
<comment type="cofactor">
    <cofactor evidence="1">
        <name>heme</name>
        <dbReference type="ChEBI" id="CHEBI:30413"/>
    </cofactor>
</comment>
<evidence type="ECO:0000256" key="14">
    <source>
        <dbReference type="ARBA" id="ARBA00023136"/>
    </source>
</evidence>
<dbReference type="Pfam" id="PF00067">
    <property type="entry name" value="p450"/>
    <property type="match status" value="1"/>
</dbReference>
<keyword evidence="6" id="KW-0479">Metal-binding</keyword>
<dbReference type="GO" id="GO:0020037">
    <property type="term" value="F:heme binding"/>
    <property type="evidence" value="ECO:0007669"/>
    <property type="project" value="InterPro"/>
</dbReference>
<comment type="similarity">
    <text evidence="3">Belongs to the cytochrome P450 family.</text>
</comment>
<evidence type="ECO:0000256" key="12">
    <source>
        <dbReference type="ARBA" id="ARBA00023033"/>
    </source>
</evidence>
<feature type="transmembrane region" description="Helical" evidence="16">
    <location>
        <begin position="6"/>
        <end position="24"/>
    </location>
</feature>
<dbReference type="GO" id="GO:0005506">
    <property type="term" value="F:iron ion binding"/>
    <property type="evidence" value="ECO:0007669"/>
    <property type="project" value="InterPro"/>
</dbReference>
<reference evidence="17 18" key="1">
    <citation type="journal article" date="2016" name="Genome Biol. Evol.">
        <title>Gene Family Evolution Reflects Adaptation to Soil Environmental Stressors in the Genome of the Collembolan Orchesella cincta.</title>
        <authorList>
            <person name="Faddeeva-Vakhrusheva A."/>
            <person name="Derks M.F."/>
            <person name="Anvar S.Y."/>
            <person name="Agamennone V."/>
            <person name="Suring W."/>
            <person name="Smit S."/>
            <person name="van Straalen N.M."/>
            <person name="Roelofs D."/>
        </authorList>
    </citation>
    <scope>NUCLEOTIDE SEQUENCE [LARGE SCALE GENOMIC DNA]</scope>
    <source>
        <tissue evidence="17">Mixed pool</tissue>
    </source>
</reference>
<dbReference type="PRINTS" id="PR00464">
    <property type="entry name" value="EP450II"/>
</dbReference>
<evidence type="ECO:0000256" key="13">
    <source>
        <dbReference type="ARBA" id="ARBA00023098"/>
    </source>
</evidence>
<dbReference type="GO" id="GO:0005789">
    <property type="term" value="C:endoplasmic reticulum membrane"/>
    <property type="evidence" value="ECO:0007669"/>
    <property type="project" value="UniProtKB-SubCell"/>
</dbReference>